<gene>
    <name evidence="9" type="ORF">LAESUDRAFT_755199</name>
</gene>
<comment type="subcellular location">
    <subcellularLocation>
        <location evidence="2">Nucleus</location>
    </subcellularLocation>
</comment>
<feature type="compositionally biased region" description="Basic and acidic residues" evidence="7">
    <location>
        <begin position="674"/>
        <end position="695"/>
    </location>
</feature>
<reference evidence="9 10" key="1">
    <citation type="journal article" date="2016" name="Mol. Biol. Evol.">
        <title>Comparative Genomics of Early-Diverging Mushroom-Forming Fungi Provides Insights into the Origins of Lignocellulose Decay Capabilities.</title>
        <authorList>
            <person name="Nagy L.G."/>
            <person name="Riley R."/>
            <person name="Tritt A."/>
            <person name="Adam C."/>
            <person name="Daum C."/>
            <person name="Floudas D."/>
            <person name="Sun H."/>
            <person name="Yadav J.S."/>
            <person name="Pangilinan J."/>
            <person name="Larsson K.H."/>
            <person name="Matsuura K."/>
            <person name="Barry K."/>
            <person name="Labutti K."/>
            <person name="Kuo R."/>
            <person name="Ohm R.A."/>
            <person name="Bhattacharya S.S."/>
            <person name="Shirouzu T."/>
            <person name="Yoshinaga Y."/>
            <person name="Martin F.M."/>
            <person name="Grigoriev I.V."/>
            <person name="Hibbett D.S."/>
        </authorList>
    </citation>
    <scope>NUCLEOTIDE SEQUENCE [LARGE SCALE GENOMIC DNA]</scope>
    <source>
        <strain evidence="9 10">93-53</strain>
    </source>
</reference>
<evidence type="ECO:0000256" key="3">
    <source>
        <dbReference type="ARBA" id="ARBA00006856"/>
    </source>
</evidence>
<keyword evidence="6" id="KW-0539">Nucleus</keyword>
<dbReference type="InterPro" id="IPR050781">
    <property type="entry name" value="CWC22_splicing_factor"/>
</dbReference>
<dbReference type="SUPFAM" id="SSF48371">
    <property type="entry name" value="ARM repeat"/>
    <property type="match status" value="1"/>
</dbReference>
<dbReference type="Proteomes" id="UP000076871">
    <property type="component" value="Unassembled WGS sequence"/>
</dbReference>
<feature type="compositionally biased region" description="Acidic residues" evidence="7">
    <location>
        <begin position="385"/>
        <end position="405"/>
    </location>
</feature>
<name>A0A165HCV4_9APHY</name>
<organism evidence="9 10">
    <name type="scientific">Laetiporus sulphureus 93-53</name>
    <dbReference type="NCBI Taxonomy" id="1314785"/>
    <lineage>
        <taxon>Eukaryota</taxon>
        <taxon>Fungi</taxon>
        <taxon>Dikarya</taxon>
        <taxon>Basidiomycota</taxon>
        <taxon>Agaricomycotina</taxon>
        <taxon>Agaricomycetes</taxon>
        <taxon>Polyporales</taxon>
        <taxon>Laetiporus</taxon>
    </lineage>
</organism>
<evidence type="ECO:0000256" key="4">
    <source>
        <dbReference type="ARBA" id="ARBA00022664"/>
    </source>
</evidence>
<keyword evidence="4" id="KW-0507">mRNA processing</keyword>
<feature type="domain" description="MI" evidence="8">
    <location>
        <begin position="420"/>
        <end position="536"/>
    </location>
</feature>
<dbReference type="GO" id="GO:0003723">
    <property type="term" value="F:RNA binding"/>
    <property type="evidence" value="ECO:0007669"/>
    <property type="project" value="InterPro"/>
</dbReference>
<evidence type="ECO:0000256" key="5">
    <source>
        <dbReference type="ARBA" id="ARBA00023187"/>
    </source>
</evidence>
<evidence type="ECO:0000313" key="10">
    <source>
        <dbReference type="Proteomes" id="UP000076871"/>
    </source>
</evidence>
<dbReference type="Pfam" id="PF02854">
    <property type="entry name" value="MIF4G"/>
    <property type="match status" value="1"/>
</dbReference>
<dbReference type="SMART" id="SM00544">
    <property type="entry name" value="MA3"/>
    <property type="match status" value="1"/>
</dbReference>
<dbReference type="InterPro" id="IPR016024">
    <property type="entry name" value="ARM-type_fold"/>
</dbReference>
<dbReference type="AlphaFoldDB" id="A0A165HCV4"/>
<keyword evidence="10" id="KW-1185">Reference proteome</keyword>
<dbReference type="PROSITE" id="PS51366">
    <property type="entry name" value="MI"/>
    <property type="match status" value="1"/>
</dbReference>
<dbReference type="FunCoup" id="A0A165HCV4">
    <property type="interactions" value="860"/>
</dbReference>
<feature type="compositionally biased region" description="Basic and acidic residues" evidence="7">
    <location>
        <begin position="72"/>
        <end position="89"/>
    </location>
</feature>
<feature type="region of interest" description="Disordered" evidence="7">
    <location>
        <begin position="628"/>
        <end position="816"/>
    </location>
</feature>
<dbReference type="RefSeq" id="XP_040769302.1">
    <property type="nucleotide sequence ID" value="XM_040912004.1"/>
</dbReference>
<dbReference type="InterPro" id="IPR003890">
    <property type="entry name" value="MIF4G-like_typ-3"/>
</dbReference>
<dbReference type="Gene3D" id="1.25.40.180">
    <property type="match status" value="1"/>
</dbReference>
<dbReference type="FunFam" id="1.25.40.180:FF:000004">
    <property type="entry name" value="pre-mRNA-splicing factor CWC22 homolog"/>
    <property type="match status" value="1"/>
</dbReference>
<dbReference type="PANTHER" id="PTHR18034:SF3">
    <property type="entry name" value="PRE-MRNA-SPLICING FACTOR CWC22 HOMOLOG"/>
    <property type="match status" value="1"/>
</dbReference>
<dbReference type="Pfam" id="PF02847">
    <property type="entry name" value="MA3"/>
    <property type="match status" value="1"/>
</dbReference>
<dbReference type="InterPro" id="IPR003891">
    <property type="entry name" value="Initiation_fac_eIF4g_MI"/>
</dbReference>
<evidence type="ECO:0000256" key="7">
    <source>
        <dbReference type="SAM" id="MobiDB-lite"/>
    </source>
</evidence>
<feature type="compositionally biased region" description="Basic and acidic residues" evidence="7">
    <location>
        <begin position="48"/>
        <end position="64"/>
    </location>
</feature>
<feature type="region of interest" description="Disordered" evidence="7">
    <location>
        <begin position="1"/>
        <end position="89"/>
    </location>
</feature>
<feature type="compositionally biased region" description="Basic and acidic residues" evidence="7">
    <location>
        <begin position="715"/>
        <end position="747"/>
    </location>
</feature>
<evidence type="ECO:0000256" key="6">
    <source>
        <dbReference type="ARBA" id="ARBA00023242"/>
    </source>
</evidence>
<evidence type="ECO:0000259" key="8">
    <source>
        <dbReference type="PROSITE" id="PS51366"/>
    </source>
</evidence>
<keyword evidence="5" id="KW-0508">mRNA splicing</keyword>
<feature type="region of interest" description="Disordered" evidence="7">
    <location>
        <begin position="380"/>
        <end position="412"/>
    </location>
</feature>
<comment type="similarity">
    <text evidence="3">Belongs to the CWC22 family.</text>
</comment>
<comment type="function">
    <text evidence="1">Involved in pre-mRNA splicing.</text>
</comment>
<dbReference type="EMBL" id="KV427607">
    <property type="protein sequence ID" value="KZT11562.1"/>
    <property type="molecule type" value="Genomic_DNA"/>
</dbReference>
<dbReference type="GO" id="GO:0000398">
    <property type="term" value="P:mRNA splicing, via spliceosome"/>
    <property type="evidence" value="ECO:0007669"/>
    <property type="project" value="TreeGrafter"/>
</dbReference>
<proteinExistence type="inferred from homology"/>
<dbReference type="PANTHER" id="PTHR18034">
    <property type="entry name" value="CELL CYCLE CONTROL PROTEIN CWF22-RELATED"/>
    <property type="match status" value="1"/>
</dbReference>
<feature type="compositionally biased region" description="Acidic residues" evidence="7">
    <location>
        <begin position="639"/>
        <end position="652"/>
    </location>
</feature>
<dbReference type="STRING" id="1314785.A0A165HCV4"/>
<feature type="compositionally biased region" description="Low complexity" evidence="7">
    <location>
        <begin position="629"/>
        <end position="638"/>
    </location>
</feature>
<dbReference type="InParanoid" id="A0A165HCV4"/>
<accession>A0A165HCV4</accession>
<dbReference type="GO" id="GO:0071013">
    <property type="term" value="C:catalytic step 2 spliceosome"/>
    <property type="evidence" value="ECO:0007669"/>
    <property type="project" value="TreeGrafter"/>
</dbReference>
<dbReference type="SMART" id="SM00543">
    <property type="entry name" value="MIF4G"/>
    <property type="match status" value="1"/>
</dbReference>
<dbReference type="OrthoDB" id="1924287at2759"/>
<sequence>MSPTAPADGSYPKRKRSQSRTSENEQPPATRRRSASPPPPARIVDMPKVSDVDPVRRAERERQLAARMAATELEKLEKEKEKEKKKEPGFDAKAEFAKLTGTRSGGVYLPPARLRAMQEAASKDKASAEYQRLSWDALRKSITGIVNRVNVANIKHIIPELFQENLIRGRGLFARSVMKAQAASLPFTPVFAALVAIINTKLPQVGELVLTRLISQFRRAFKRNDKIVCHSTTTFIAHLVNQGVAHEIIALQILVLLLERPTDDSIEIAVGFMREVGAFLAENSPKANATVFERFRAVLNEGTISQRVQYMIEVLMQVRKDKYKDNPIIPEGLDLVEEDDQITHQIQLEEELQVQEGLNIFKYDPNYLEIEERYKSIKTEILGEGSEEEESGSEESSDEDEEEVEEKQGIEDRTETNLLNLRRVIYLTIMNALNYEEAVHKLLKVQIKEGQEIEMCNMIIECCSQERSYSTFYGLIGERFCKLNRVWNDCFEQAFGNYYTTIHRYETNRLRNIARFFGHLFATDSISWAALECIKLTEDDTTSSSRIFIKIMMNEVTESMGLKNVVERFEDNEVKACCRGMFPMDNPKDTRFAINYFTSIGLGAVTEEMREHLKNAPRIIMEQRRAMLEAETSSSDSSSDSDSDEASSESDSEPTSSESESDSSPRRRRTVTPPRRDRREYSRTPPRRESGRGRGDQLSPPRRDRRPSPSPPPQYRDERDRYRSRRESPPLRRRDYTPDRRGHDRARTPPRSPSPPPRRRYDSPRRQSRSRSLPRRDVDKDARRLRDDYDRRRDDLQDRAGRRNDSRDRYGRESRR</sequence>
<feature type="compositionally biased region" description="Basic and acidic residues" evidence="7">
    <location>
        <begin position="774"/>
        <end position="816"/>
    </location>
</feature>
<evidence type="ECO:0000256" key="1">
    <source>
        <dbReference type="ARBA" id="ARBA00003777"/>
    </source>
</evidence>
<protein>
    <submittedName>
        <fullName evidence="9">MIF4G-domain-containing protein</fullName>
    </submittedName>
</protein>
<evidence type="ECO:0000256" key="2">
    <source>
        <dbReference type="ARBA" id="ARBA00004123"/>
    </source>
</evidence>
<evidence type="ECO:0000313" key="9">
    <source>
        <dbReference type="EMBL" id="KZT11562.1"/>
    </source>
</evidence>
<dbReference type="GeneID" id="63829032"/>